<dbReference type="Proteomes" id="UP000186168">
    <property type="component" value="Unassembled WGS sequence"/>
</dbReference>
<protein>
    <submittedName>
        <fullName evidence="2">Uncharacterized protein</fullName>
    </submittedName>
</protein>
<feature type="region of interest" description="Disordered" evidence="1">
    <location>
        <begin position="1"/>
        <end position="82"/>
    </location>
</feature>
<evidence type="ECO:0000256" key="1">
    <source>
        <dbReference type="SAM" id="MobiDB-lite"/>
    </source>
</evidence>
<comment type="caution">
    <text evidence="2">The sequence shown here is derived from an EMBL/GenBank/DDBJ whole genome shotgun (WGS) entry which is preliminary data.</text>
</comment>
<accession>A0A1R1SI46</accession>
<feature type="compositionally biased region" description="Low complexity" evidence="1">
    <location>
        <begin position="50"/>
        <end position="61"/>
    </location>
</feature>
<gene>
    <name evidence="2" type="ORF">SPAR_18418</name>
</gene>
<feature type="compositionally biased region" description="Basic and acidic residues" evidence="1">
    <location>
        <begin position="146"/>
        <end position="163"/>
    </location>
</feature>
<dbReference type="AlphaFoldDB" id="A0A1R1SI46"/>
<evidence type="ECO:0000313" key="3">
    <source>
        <dbReference type="Proteomes" id="UP000186168"/>
    </source>
</evidence>
<feature type="compositionally biased region" description="Low complexity" evidence="1">
    <location>
        <begin position="19"/>
        <end position="36"/>
    </location>
</feature>
<dbReference type="EMBL" id="ASQP01000256">
    <property type="protein sequence ID" value="OMI37962.1"/>
    <property type="molecule type" value="Genomic_DNA"/>
</dbReference>
<feature type="compositionally biased region" description="Polar residues" evidence="1">
    <location>
        <begin position="1"/>
        <end position="18"/>
    </location>
</feature>
<sequence>MVRKPSSTSRAPWRSGTQRSRSWRSAVAARSSSAGSPECSYSRRKSSAGPVAPCSSPARSPVSRRPRGVPARPAADSPVECVREQPRRLVGPLAQPGLAGRAGEVVERQAEAGESAVQVGAEPLPLLVEDPGDELHRAVGVPEPLQDVRHAREPVVEAERGAA</sequence>
<feature type="non-terminal residue" evidence="2">
    <location>
        <position position="163"/>
    </location>
</feature>
<organism evidence="2 3">
    <name type="scientific">Streptomyces sparsogenes DSM 40356</name>
    <dbReference type="NCBI Taxonomy" id="1331668"/>
    <lineage>
        <taxon>Bacteria</taxon>
        <taxon>Bacillati</taxon>
        <taxon>Actinomycetota</taxon>
        <taxon>Actinomycetes</taxon>
        <taxon>Kitasatosporales</taxon>
        <taxon>Streptomycetaceae</taxon>
        <taxon>Streptomyces</taxon>
    </lineage>
</organism>
<name>A0A1R1SI46_9ACTN</name>
<feature type="region of interest" description="Disordered" evidence="1">
    <location>
        <begin position="143"/>
        <end position="163"/>
    </location>
</feature>
<keyword evidence="3" id="KW-1185">Reference proteome</keyword>
<reference evidence="2 3" key="1">
    <citation type="submission" date="2013-05" db="EMBL/GenBank/DDBJ databases">
        <title>Genome sequence of Streptomyces sparsogenes DSM 40356.</title>
        <authorList>
            <person name="Coyne S."/>
            <person name="Seebeck F.P."/>
        </authorList>
    </citation>
    <scope>NUCLEOTIDE SEQUENCE [LARGE SCALE GENOMIC DNA]</scope>
    <source>
        <strain evidence="2 3">DSM 40356</strain>
    </source>
</reference>
<evidence type="ECO:0000313" key="2">
    <source>
        <dbReference type="EMBL" id="OMI37962.1"/>
    </source>
</evidence>
<proteinExistence type="predicted"/>